<evidence type="ECO:0000313" key="9">
    <source>
        <dbReference type="Proteomes" id="UP000228380"/>
    </source>
</evidence>
<evidence type="ECO:0000256" key="7">
    <source>
        <dbReference type="SAM" id="Phobius"/>
    </source>
</evidence>
<dbReference type="InterPro" id="IPR039306">
    <property type="entry name" value="MYOB"/>
</dbReference>
<evidence type="ECO:0000256" key="5">
    <source>
        <dbReference type="SAM" id="Coils"/>
    </source>
</evidence>
<reference evidence="10" key="2">
    <citation type="submission" date="2025-08" db="UniProtKB">
        <authorList>
            <consortium name="RefSeq"/>
        </authorList>
    </citation>
    <scope>IDENTIFICATION</scope>
    <source>
        <tissue evidence="10">Young leaves</tissue>
    </source>
</reference>
<accession>A0A8B7BYV1</accession>
<dbReference type="PROSITE" id="PS51775">
    <property type="entry name" value="GTD_BINDING"/>
    <property type="match status" value="1"/>
</dbReference>
<evidence type="ECO:0000259" key="8">
    <source>
        <dbReference type="PROSITE" id="PS51775"/>
    </source>
</evidence>
<dbReference type="Proteomes" id="UP000228380">
    <property type="component" value="Chromosome 8"/>
</dbReference>
<evidence type="ECO:0000256" key="6">
    <source>
        <dbReference type="SAM" id="MobiDB-lite"/>
    </source>
</evidence>
<comment type="subcellular location">
    <subcellularLocation>
        <location evidence="1">Membrane</location>
        <topology evidence="1">Single-pass membrane protein</topology>
    </subcellularLocation>
</comment>
<feature type="region of interest" description="Disordered" evidence="6">
    <location>
        <begin position="647"/>
        <end position="700"/>
    </location>
</feature>
<evidence type="ECO:0000256" key="4">
    <source>
        <dbReference type="ARBA" id="ARBA00023136"/>
    </source>
</evidence>
<dbReference type="PANTHER" id="PTHR31448">
    <property type="entry name" value="MYOSIN-BINDING PROTEIN 2"/>
    <property type="match status" value="1"/>
</dbReference>
<keyword evidence="9" id="KW-1185">Reference proteome</keyword>
<gene>
    <name evidence="10" type="primary">LOC103706017</name>
</gene>
<dbReference type="Pfam" id="PF04576">
    <property type="entry name" value="Zein-binding"/>
    <property type="match status" value="1"/>
</dbReference>
<feature type="compositionally biased region" description="Basic and acidic residues" evidence="6">
    <location>
        <begin position="210"/>
        <end position="230"/>
    </location>
</feature>
<organism evidence="9 10">
    <name type="scientific">Phoenix dactylifera</name>
    <name type="common">Date palm</name>
    <dbReference type="NCBI Taxonomy" id="42345"/>
    <lineage>
        <taxon>Eukaryota</taxon>
        <taxon>Viridiplantae</taxon>
        <taxon>Streptophyta</taxon>
        <taxon>Embryophyta</taxon>
        <taxon>Tracheophyta</taxon>
        <taxon>Spermatophyta</taxon>
        <taxon>Magnoliopsida</taxon>
        <taxon>Liliopsida</taxon>
        <taxon>Arecaceae</taxon>
        <taxon>Coryphoideae</taxon>
        <taxon>Phoeniceae</taxon>
        <taxon>Phoenix</taxon>
    </lineage>
</organism>
<dbReference type="OrthoDB" id="1888939at2759"/>
<feature type="coiled-coil region" evidence="5">
    <location>
        <begin position="535"/>
        <end position="640"/>
    </location>
</feature>
<keyword evidence="3 7" id="KW-1133">Transmembrane helix</keyword>
<evidence type="ECO:0000313" key="10">
    <source>
        <dbReference type="RefSeq" id="XP_008788172.2"/>
    </source>
</evidence>
<dbReference type="RefSeq" id="XP_008788172.2">
    <property type="nucleotide sequence ID" value="XM_008789950.4"/>
</dbReference>
<reference evidence="9" key="1">
    <citation type="journal article" date="2019" name="Nat. Commun.">
        <title>Genome-wide association mapping of date palm fruit traits.</title>
        <authorList>
            <person name="Hazzouri K.M."/>
            <person name="Gros-Balthazard M."/>
            <person name="Flowers J.M."/>
            <person name="Copetti D."/>
            <person name="Lemansour A."/>
            <person name="Lebrun M."/>
            <person name="Masmoudi K."/>
            <person name="Ferrand S."/>
            <person name="Dhar M.I."/>
            <person name="Fresquez Z.A."/>
            <person name="Rosas U."/>
            <person name="Zhang J."/>
            <person name="Talag J."/>
            <person name="Lee S."/>
            <person name="Kudrna D."/>
            <person name="Powell R.F."/>
            <person name="Leitch I.J."/>
            <person name="Krueger R.R."/>
            <person name="Wing R.A."/>
            <person name="Amiri K.M.A."/>
            <person name="Purugganan M.D."/>
        </authorList>
    </citation>
    <scope>NUCLEOTIDE SEQUENCE [LARGE SCALE GENOMIC DNA]</scope>
    <source>
        <strain evidence="9">cv. Khalas</strain>
    </source>
</reference>
<feature type="compositionally biased region" description="Polar residues" evidence="6">
    <location>
        <begin position="682"/>
        <end position="700"/>
    </location>
</feature>
<dbReference type="GO" id="GO:0016020">
    <property type="term" value="C:membrane"/>
    <property type="evidence" value="ECO:0007669"/>
    <property type="project" value="UniProtKB-SubCell"/>
</dbReference>
<keyword evidence="4 7" id="KW-0472">Membrane</keyword>
<dbReference type="InterPro" id="IPR007656">
    <property type="entry name" value="GTD-bd"/>
</dbReference>
<dbReference type="KEGG" id="pda:103706017"/>
<feature type="transmembrane region" description="Helical" evidence="7">
    <location>
        <begin position="20"/>
        <end position="45"/>
    </location>
</feature>
<name>A0A8B7BYV1_PHODC</name>
<dbReference type="GO" id="GO:0080115">
    <property type="term" value="F:myosin XI tail binding"/>
    <property type="evidence" value="ECO:0007669"/>
    <property type="project" value="UniProtKB-ARBA"/>
</dbReference>
<dbReference type="PANTHER" id="PTHR31448:SF3">
    <property type="entry name" value="MYOSIN-BINDING PROTEIN 2"/>
    <property type="match status" value="1"/>
</dbReference>
<proteinExistence type="predicted"/>
<dbReference type="GeneID" id="103706017"/>
<evidence type="ECO:0000256" key="1">
    <source>
        <dbReference type="ARBA" id="ARBA00004167"/>
    </source>
</evidence>
<feature type="domain" description="GTD-binding" evidence="8">
    <location>
        <begin position="533"/>
        <end position="631"/>
    </location>
</feature>
<keyword evidence="5" id="KW-0175">Coiled coil</keyword>
<feature type="compositionally biased region" description="Low complexity" evidence="6">
    <location>
        <begin position="651"/>
        <end position="664"/>
    </location>
</feature>
<feature type="region of interest" description="Disordered" evidence="6">
    <location>
        <begin position="210"/>
        <end position="240"/>
    </location>
</feature>
<keyword evidence="2 7" id="KW-0812">Transmembrane</keyword>
<evidence type="ECO:0000256" key="3">
    <source>
        <dbReference type="ARBA" id="ARBA00022989"/>
    </source>
</evidence>
<sequence>MAANKFATMLQRNTHRMAVILVYTLLEWIIIALLLLNGLFAYLIAKFAEFFGLKPPCLFCSRVDHLFEPGRGRSAYSDLLCDAHAAEVSRLGYCSKHRRLAQVSDMCEDCSSSRPAEADRTVALLSWMKRSEEGEKDLRCSCCDVVLESGFYSPYLLLKPSSWGVLEYAQKGNLVAEIAEDCERTDEGANFDRERDKVAIFDQEAVEEEKMTLRDDGGTAEEREQKKDDLGALVSEPEAEPELEGEALIQFFETRPLVEDASLQVLTPGPGNILGEVRFLPVELIDSMTMTKGSVLSKIGEEDKREVGNDQVEIDDRALESSSAPEEKLALASIMEKADVVEMCSSVPTGAEPEGDCSSDHQQCAVSQEIPTPASLQDNVDVEVEEPVAVEDIAGPQASEEDTKVVETEANCEVSIGSEICDEEHIDQAHFHEPISLSVGVGVEDQCSKSYKEAINKDQATETEPVATIAQSGDRLSVSGEFNEAEEERTPETPTYIEGIHGLHKRFMFERRESGTESVDGSVASEIEGSEPLTIDRLKAALKAERKALSALYAELEEERSASAIAANQTMAMITRLQEEKAAMQMEALQYQRMMDEQSEYDQEALQLLNELMMKREKEKQDLEKELEIYRKKVLLYEAKERRRLARNNKASGRSGTSSASSSAEDSDDLSFDFHEGDECSYSLNESNQNTPTDAVLNSGTDDDTAKHLITLDESLADFEEERLSILEQLKALEEKLFTLDDEDSDNVKAMEHLSEENGHAPNGKYESLGDDVDDVVNGFSDDLDTKEEHQCEQRSTGCRGKRLLPLFDAISMENEDGQCTELASADNAPNLAKEHMRLAIAEEVDNVYERLQALEADREFLKHCISSLKKGDKGMDLLQEILQHLRDLRSVELRVRNAGDALVSL</sequence>
<evidence type="ECO:0000256" key="2">
    <source>
        <dbReference type="ARBA" id="ARBA00022692"/>
    </source>
</evidence>
<dbReference type="AlphaFoldDB" id="A0A8B7BYV1"/>
<protein>
    <submittedName>
        <fullName evidence="10">Myosin-binding protein 3-like</fullName>
    </submittedName>
</protein>